<name>V4B1U2_LOTGI</name>
<evidence type="ECO:0000313" key="3">
    <source>
        <dbReference type="Proteomes" id="UP000030746"/>
    </source>
</evidence>
<keyword evidence="1" id="KW-0812">Transmembrane</keyword>
<reference evidence="2 3" key="1">
    <citation type="journal article" date="2013" name="Nature">
        <title>Insights into bilaterian evolution from three spiralian genomes.</title>
        <authorList>
            <person name="Simakov O."/>
            <person name="Marletaz F."/>
            <person name="Cho S.J."/>
            <person name="Edsinger-Gonzales E."/>
            <person name="Havlak P."/>
            <person name="Hellsten U."/>
            <person name="Kuo D.H."/>
            <person name="Larsson T."/>
            <person name="Lv J."/>
            <person name="Arendt D."/>
            <person name="Savage R."/>
            <person name="Osoegawa K."/>
            <person name="de Jong P."/>
            <person name="Grimwood J."/>
            <person name="Chapman J.A."/>
            <person name="Shapiro H."/>
            <person name="Aerts A."/>
            <person name="Otillar R.P."/>
            <person name="Terry A.Y."/>
            <person name="Boore J.L."/>
            <person name="Grigoriev I.V."/>
            <person name="Lindberg D.R."/>
            <person name="Seaver E.C."/>
            <person name="Weisblat D.A."/>
            <person name="Putnam N.H."/>
            <person name="Rokhsar D.S."/>
        </authorList>
    </citation>
    <scope>NUCLEOTIDE SEQUENCE [LARGE SCALE GENOMIC DNA]</scope>
</reference>
<evidence type="ECO:0000313" key="2">
    <source>
        <dbReference type="EMBL" id="ESO82219.1"/>
    </source>
</evidence>
<dbReference type="EMBL" id="KB203992">
    <property type="protein sequence ID" value="ESO82219.1"/>
    <property type="molecule type" value="Genomic_DNA"/>
</dbReference>
<feature type="transmembrane region" description="Helical" evidence="1">
    <location>
        <begin position="12"/>
        <end position="36"/>
    </location>
</feature>
<sequence length="54" mass="6329">SDNRRGLNTMTYYHVLMVLQIFYSTRYYLIDTILILNLNTSTKPQKQCRGLNSG</sequence>
<dbReference type="Proteomes" id="UP000030746">
    <property type="component" value="Unassembled WGS sequence"/>
</dbReference>
<feature type="non-terminal residue" evidence="2">
    <location>
        <position position="1"/>
    </location>
</feature>
<keyword evidence="3" id="KW-1185">Reference proteome</keyword>
<proteinExistence type="predicted"/>
<keyword evidence="1" id="KW-1133">Transmembrane helix</keyword>
<dbReference type="CTD" id="20233634"/>
<evidence type="ECO:0000256" key="1">
    <source>
        <dbReference type="SAM" id="Phobius"/>
    </source>
</evidence>
<gene>
    <name evidence="2" type="ORF">LOTGIDRAFT_135048</name>
</gene>
<dbReference type="AlphaFoldDB" id="V4B1U2"/>
<dbReference type="KEGG" id="lgi:LOTGIDRAFT_135048"/>
<accession>V4B1U2</accession>
<dbReference type="GeneID" id="20233634"/>
<protein>
    <submittedName>
        <fullName evidence="2">Uncharacterized protein</fullName>
    </submittedName>
</protein>
<keyword evidence="1" id="KW-0472">Membrane</keyword>
<dbReference type="HOGENOM" id="CLU_3056455_0_0_1"/>
<dbReference type="RefSeq" id="XP_009067134.1">
    <property type="nucleotide sequence ID" value="XM_009068886.1"/>
</dbReference>
<organism evidence="2 3">
    <name type="scientific">Lottia gigantea</name>
    <name type="common">Giant owl limpet</name>
    <dbReference type="NCBI Taxonomy" id="225164"/>
    <lineage>
        <taxon>Eukaryota</taxon>
        <taxon>Metazoa</taxon>
        <taxon>Spiralia</taxon>
        <taxon>Lophotrochozoa</taxon>
        <taxon>Mollusca</taxon>
        <taxon>Gastropoda</taxon>
        <taxon>Patellogastropoda</taxon>
        <taxon>Lottioidea</taxon>
        <taxon>Lottiidae</taxon>
        <taxon>Lottia</taxon>
    </lineage>
</organism>